<protein>
    <submittedName>
        <fullName evidence="1">Uncharacterized protein</fullName>
    </submittedName>
</protein>
<gene>
    <name evidence="1" type="ORF">U0070_011800</name>
</gene>
<dbReference type="AlphaFoldDB" id="A0AAW0I2Q9"/>
<proteinExistence type="predicted"/>
<keyword evidence="2" id="KW-1185">Reference proteome</keyword>
<comment type="caution">
    <text evidence="1">The sequence shown here is derived from an EMBL/GenBank/DDBJ whole genome shotgun (WGS) entry which is preliminary data.</text>
</comment>
<evidence type="ECO:0000313" key="1">
    <source>
        <dbReference type="EMBL" id="KAK7808725.1"/>
    </source>
</evidence>
<sequence>MMFAGRVPKAAEVSALGSGDKGFGYKGSSFRRIIPGFFGQGSNFTLYGDIGGNLSGWMAWVFGRMNPGRSIAEAMKHFGSRNSKSSKVTIANHRHL</sequence>
<accession>A0AAW0I2Q9</accession>
<dbReference type="Gene3D" id="2.40.100.10">
    <property type="entry name" value="Cyclophilin-like"/>
    <property type="match status" value="1"/>
</dbReference>
<dbReference type="SUPFAM" id="SSF50891">
    <property type="entry name" value="Cyclophilin-like"/>
    <property type="match status" value="1"/>
</dbReference>
<dbReference type="Proteomes" id="UP001488838">
    <property type="component" value="Unassembled WGS sequence"/>
</dbReference>
<dbReference type="InterPro" id="IPR029000">
    <property type="entry name" value="Cyclophilin-like_dom_sf"/>
</dbReference>
<reference evidence="1 2" key="1">
    <citation type="journal article" date="2023" name="bioRxiv">
        <title>Conserved and derived expression patterns and positive selection on dental genes reveal complex evolutionary context of ever-growing rodent molars.</title>
        <authorList>
            <person name="Calamari Z.T."/>
            <person name="Song A."/>
            <person name="Cohen E."/>
            <person name="Akter M."/>
            <person name="Roy R.D."/>
            <person name="Hallikas O."/>
            <person name="Christensen M.M."/>
            <person name="Li P."/>
            <person name="Marangoni P."/>
            <person name="Jernvall J."/>
            <person name="Klein O.D."/>
        </authorList>
    </citation>
    <scope>NUCLEOTIDE SEQUENCE [LARGE SCALE GENOMIC DNA]</scope>
    <source>
        <strain evidence="1">V071</strain>
    </source>
</reference>
<name>A0AAW0I2Q9_MYOGA</name>
<organism evidence="1 2">
    <name type="scientific">Myodes glareolus</name>
    <name type="common">Bank vole</name>
    <name type="synonym">Clethrionomys glareolus</name>
    <dbReference type="NCBI Taxonomy" id="447135"/>
    <lineage>
        <taxon>Eukaryota</taxon>
        <taxon>Metazoa</taxon>
        <taxon>Chordata</taxon>
        <taxon>Craniata</taxon>
        <taxon>Vertebrata</taxon>
        <taxon>Euteleostomi</taxon>
        <taxon>Mammalia</taxon>
        <taxon>Eutheria</taxon>
        <taxon>Euarchontoglires</taxon>
        <taxon>Glires</taxon>
        <taxon>Rodentia</taxon>
        <taxon>Myomorpha</taxon>
        <taxon>Muroidea</taxon>
        <taxon>Cricetidae</taxon>
        <taxon>Arvicolinae</taxon>
        <taxon>Myodes</taxon>
    </lineage>
</organism>
<evidence type="ECO:0000313" key="2">
    <source>
        <dbReference type="Proteomes" id="UP001488838"/>
    </source>
</evidence>
<dbReference type="EMBL" id="JBBHLL010000232">
    <property type="protein sequence ID" value="KAK7808725.1"/>
    <property type="molecule type" value="Genomic_DNA"/>
</dbReference>